<comment type="caution">
    <text evidence="4">The sequence shown here is derived from an EMBL/GenBank/DDBJ whole genome shotgun (WGS) entry which is preliminary data.</text>
</comment>
<keyword evidence="1" id="KW-0862">Zinc</keyword>
<dbReference type="PaxDb" id="67767-A0A0J7JWR3"/>
<evidence type="ECO:0000313" key="4">
    <source>
        <dbReference type="EMBL" id="KMQ82534.1"/>
    </source>
</evidence>
<evidence type="ECO:0000259" key="3">
    <source>
        <dbReference type="PROSITE" id="PS50158"/>
    </source>
</evidence>
<dbReference type="EMBL" id="LBMM01024639">
    <property type="protein sequence ID" value="KMQ82534.1"/>
    <property type="molecule type" value="Genomic_DNA"/>
</dbReference>
<dbReference type="OrthoDB" id="7700936at2759"/>
<accession>A0A0J7JWR3</accession>
<dbReference type="Proteomes" id="UP000036403">
    <property type="component" value="Unassembled WGS sequence"/>
</dbReference>
<feature type="compositionally biased region" description="Low complexity" evidence="2">
    <location>
        <begin position="63"/>
        <end position="72"/>
    </location>
</feature>
<feature type="region of interest" description="Disordered" evidence="2">
    <location>
        <begin position="170"/>
        <end position="194"/>
    </location>
</feature>
<evidence type="ECO:0000256" key="1">
    <source>
        <dbReference type="PROSITE-ProRule" id="PRU00047"/>
    </source>
</evidence>
<dbReference type="AlphaFoldDB" id="A0A0J7JWR3"/>
<sequence>MEAAAQQDPHFWNGLREELGRARMAHGARQQRATQTAGPIVDVAVQVDPATREGATQTSQGTEASDQSASSSESEEPVARESTGEVTRGRRPRDEDEEPSRPTQPVRPAGPGTRTRNEECWNCRSTEHLLRDCPRTRHRIFCFRCGQRDVTVKCCPSCGEGWRAQGPYHPVYGHEGPEPSRRRGTSAEPTGRPG</sequence>
<feature type="region of interest" description="Disordered" evidence="2">
    <location>
        <begin position="1"/>
        <end position="118"/>
    </location>
</feature>
<dbReference type="SUPFAM" id="SSF57756">
    <property type="entry name" value="Retrovirus zinc finger-like domains"/>
    <property type="match status" value="1"/>
</dbReference>
<keyword evidence="1" id="KW-0479">Metal-binding</keyword>
<feature type="domain" description="CCHC-type" evidence="3">
    <location>
        <begin position="120"/>
        <end position="135"/>
    </location>
</feature>
<evidence type="ECO:0000313" key="5">
    <source>
        <dbReference type="Proteomes" id="UP000036403"/>
    </source>
</evidence>
<dbReference type="SMART" id="SM00343">
    <property type="entry name" value="ZnF_C2HC"/>
    <property type="match status" value="2"/>
</dbReference>
<proteinExistence type="predicted"/>
<dbReference type="GO" id="GO:0003676">
    <property type="term" value="F:nucleic acid binding"/>
    <property type="evidence" value="ECO:0007669"/>
    <property type="project" value="InterPro"/>
</dbReference>
<dbReference type="InterPro" id="IPR001878">
    <property type="entry name" value="Znf_CCHC"/>
</dbReference>
<dbReference type="InterPro" id="IPR036875">
    <property type="entry name" value="Znf_CCHC_sf"/>
</dbReference>
<dbReference type="PROSITE" id="PS50158">
    <property type="entry name" value="ZF_CCHC"/>
    <property type="match status" value="1"/>
</dbReference>
<name>A0A0J7JWR3_LASNI</name>
<protein>
    <recommendedName>
        <fullName evidence="3">CCHC-type domain-containing protein</fullName>
    </recommendedName>
</protein>
<dbReference type="Gene3D" id="4.10.60.10">
    <property type="entry name" value="Zinc finger, CCHC-type"/>
    <property type="match status" value="1"/>
</dbReference>
<evidence type="ECO:0000256" key="2">
    <source>
        <dbReference type="SAM" id="MobiDB-lite"/>
    </source>
</evidence>
<dbReference type="GO" id="GO:0008270">
    <property type="term" value="F:zinc ion binding"/>
    <property type="evidence" value="ECO:0007669"/>
    <property type="project" value="UniProtKB-KW"/>
</dbReference>
<organism evidence="4 5">
    <name type="scientific">Lasius niger</name>
    <name type="common">Black garden ant</name>
    <dbReference type="NCBI Taxonomy" id="67767"/>
    <lineage>
        <taxon>Eukaryota</taxon>
        <taxon>Metazoa</taxon>
        <taxon>Ecdysozoa</taxon>
        <taxon>Arthropoda</taxon>
        <taxon>Hexapoda</taxon>
        <taxon>Insecta</taxon>
        <taxon>Pterygota</taxon>
        <taxon>Neoptera</taxon>
        <taxon>Endopterygota</taxon>
        <taxon>Hymenoptera</taxon>
        <taxon>Apocrita</taxon>
        <taxon>Aculeata</taxon>
        <taxon>Formicoidea</taxon>
        <taxon>Formicidae</taxon>
        <taxon>Formicinae</taxon>
        <taxon>Lasius</taxon>
        <taxon>Lasius</taxon>
    </lineage>
</organism>
<keyword evidence="1" id="KW-0863">Zinc-finger</keyword>
<keyword evidence="5" id="KW-1185">Reference proteome</keyword>
<reference evidence="4 5" key="1">
    <citation type="submission" date="2015-04" db="EMBL/GenBank/DDBJ databases">
        <title>Lasius niger genome sequencing.</title>
        <authorList>
            <person name="Konorov E.A."/>
            <person name="Nikitin M.A."/>
            <person name="Kirill M.V."/>
            <person name="Chang P."/>
        </authorList>
    </citation>
    <scope>NUCLEOTIDE SEQUENCE [LARGE SCALE GENOMIC DNA]</scope>
    <source>
        <tissue evidence="4">Whole</tissue>
    </source>
</reference>
<gene>
    <name evidence="4" type="ORF">RF55_22605</name>
</gene>